<dbReference type="InterPro" id="IPR017896">
    <property type="entry name" value="4Fe4S_Fe-S-bd"/>
</dbReference>
<evidence type="ECO:0000256" key="2">
    <source>
        <dbReference type="ARBA" id="ARBA00023004"/>
    </source>
</evidence>
<evidence type="ECO:0000256" key="1">
    <source>
        <dbReference type="ARBA" id="ARBA00022723"/>
    </source>
</evidence>
<protein>
    <submittedName>
        <fullName evidence="7">4Fe-4S dicluster domain-containing protein</fullName>
    </submittedName>
</protein>
<name>A0A523WBR1_UNCAE</name>
<keyword evidence="1" id="KW-0479">Metal-binding</keyword>
<dbReference type="PROSITE" id="PS00198">
    <property type="entry name" value="4FE4S_FER_1"/>
    <property type="match status" value="2"/>
</dbReference>
<dbReference type="Proteomes" id="UP000320781">
    <property type="component" value="Unassembled WGS sequence"/>
</dbReference>
<evidence type="ECO:0000313" key="9">
    <source>
        <dbReference type="Proteomes" id="UP000320781"/>
    </source>
</evidence>
<dbReference type="SUPFAM" id="SSF46548">
    <property type="entry name" value="alpha-helical ferredoxin"/>
    <property type="match status" value="1"/>
</dbReference>
<dbReference type="InterPro" id="IPR006058">
    <property type="entry name" value="2Fe2S_fd_BS"/>
</dbReference>
<accession>A0A523WBR1</accession>
<dbReference type="PROSITE" id="PS51085">
    <property type="entry name" value="2FE2S_FER_2"/>
    <property type="match status" value="1"/>
</dbReference>
<feature type="domain" description="4Fe-4S ferredoxin-type" evidence="5">
    <location>
        <begin position="114"/>
        <end position="145"/>
    </location>
</feature>
<dbReference type="SUPFAM" id="SSF54292">
    <property type="entry name" value="2Fe-2S ferredoxin-like"/>
    <property type="match status" value="1"/>
</dbReference>
<dbReference type="InterPro" id="IPR012675">
    <property type="entry name" value="Beta-grasp_dom_sf"/>
</dbReference>
<dbReference type="PROSITE" id="PS00197">
    <property type="entry name" value="2FE2S_FER_1"/>
    <property type="match status" value="1"/>
</dbReference>
<feature type="domain" description="4Fe-4S ferredoxin-type" evidence="5">
    <location>
        <begin position="152"/>
        <end position="183"/>
    </location>
</feature>
<gene>
    <name evidence="7" type="ORF">E3J48_01060</name>
    <name evidence="6" type="ORF">E3J95_03180</name>
</gene>
<dbReference type="GO" id="GO:0046872">
    <property type="term" value="F:metal ion binding"/>
    <property type="evidence" value="ECO:0007669"/>
    <property type="project" value="UniProtKB-KW"/>
</dbReference>
<dbReference type="Gene3D" id="3.30.70.20">
    <property type="match status" value="1"/>
</dbReference>
<organism evidence="7 8">
    <name type="scientific">Aerophobetes bacterium</name>
    <dbReference type="NCBI Taxonomy" id="2030807"/>
    <lineage>
        <taxon>Bacteria</taxon>
        <taxon>Candidatus Aerophobota</taxon>
    </lineage>
</organism>
<evidence type="ECO:0000256" key="3">
    <source>
        <dbReference type="ARBA" id="ARBA00023014"/>
    </source>
</evidence>
<evidence type="ECO:0000259" key="4">
    <source>
        <dbReference type="PROSITE" id="PS51085"/>
    </source>
</evidence>
<sequence>MRRDRVSSSKENETTQAKLIPVYIMGKRYQVPEDLTIMTAMEYAGYQLKRGAGCREGFCGACVTVYRSADDYKLKAGLACQTVVEPEMYVAQIPFTPANKPTYDIKELQPSISAIQSIYPEVMRCLSCNSCTKVCPQNIEVMDYIQAAVRGDIAKLADLSFDCIMCGICAMRCPAEIVQYNMALLGRRLYGKYLSKKGPYLEKRVEEIKEGKYEQGMQELMRADRETLSRRYDERDIESG</sequence>
<dbReference type="EMBL" id="SOKU01000147">
    <property type="protein sequence ID" value="TES85962.1"/>
    <property type="molecule type" value="Genomic_DNA"/>
</dbReference>
<evidence type="ECO:0000313" key="8">
    <source>
        <dbReference type="Proteomes" id="UP000319130"/>
    </source>
</evidence>
<dbReference type="Pfam" id="PF13187">
    <property type="entry name" value="Fer4_9"/>
    <property type="match status" value="1"/>
</dbReference>
<proteinExistence type="predicted"/>
<keyword evidence="2" id="KW-0408">Iron</keyword>
<reference evidence="8 9" key="1">
    <citation type="submission" date="2019-03" db="EMBL/GenBank/DDBJ databases">
        <title>Metabolic potential of uncultured bacteria and archaea associated with petroleum seepage in deep-sea sediments.</title>
        <authorList>
            <person name="Dong X."/>
            <person name="Hubert C."/>
        </authorList>
    </citation>
    <scope>NUCLEOTIDE SEQUENCE [LARGE SCALE GENOMIC DNA]</scope>
    <source>
        <strain evidence="7">E29_bin52</strain>
        <strain evidence="6">E44_bin92</strain>
    </source>
</reference>
<feature type="domain" description="2Fe-2S ferredoxin-type" evidence="4">
    <location>
        <begin position="18"/>
        <end position="96"/>
    </location>
</feature>
<dbReference type="Gene3D" id="3.10.20.30">
    <property type="match status" value="1"/>
</dbReference>
<dbReference type="EMBL" id="SOIZ01000052">
    <property type="protein sequence ID" value="TET64475.1"/>
    <property type="molecule type" value="Genomic_DNA"/>
</dbReference>
<dbReference type="PROSITE" id="PS51379">
    <property type="entry name" value="4FE4S_FER_2"/>
    <property type="match status" value="2"/>
</dbReference>
<dbReference type="AlphaFoldDB" id="A0A523WBR1"/>
<dbReference type="InterPro" id="IPR017900">
    <property type="entry name" value="4Fe4S_Fe_S_CS"/>
</dbReference>
<dbReference type="Proteomes" id="UP000319130">
    <property type="component" value="Unassembled WGS sequence"/>
</dbReference>
<dbReference type="InterPro" id="IPR036010">
    <property type="entry name" value="2Fe-2S_ferredoxin-like_sf"/>
</dbReference>
<dbReference type="CDD" id="cd00207">
    <property type="entry name" value="fer2"/>
    <property type="match status" value="1"/>
</dbReference>
<keyword evidence="3" id="KW-0411">Iron-sulfur</keyword>
<evidence type="ECO:0000313" key="6">
    <source>
        <dbReference type="EMBL" id="TES85962.1"/>
    </source>
</evidence>
<dbReference type="Pfam" id="PF00111">
    <property type="entry name" value="Fer2"/>
    <property type="match status" value="1"/>
</dbReference>
<dbReference type="InterPro" id="IPR001041">
    <property type="entry name" value="2Fe-2S_ferredoxin-type"/>
</dbReference>
<dbReference type="GO" id="GO:0051537">
    <property type="term" value="F:2 iron, 2 sulfur cluster binding"/>
    <property type="evidence" value="ECO:0007669"/>
    <property type="project" value="InterPro"/>
</dbReference>
<evidence type="ECO:0000313" key="7">
    <source>
        <dbReference type="EMBL" id="TET64475.1"/>
    </source>
</evidence>
<comment type="caution">
    <text evidence="7">The sequence shown here is derived from an EMBL/GenBank/DDBJ whole genome shotgun (WGS) entry which is preliminary data.</text>
</comment>
<evidence type="ECO:0000259" key="5">
    <source>
        <dbReference type="PROSITE" id="PS51379"/>
    </source>
</evidence>